<sequence length="292" mass="34601">MTNNKLRVIFDTNAFTPENFELLEKGPLIQLCKMGRIRPIYSHVFLEETFRAYGHHIKRDDLVKRWIPLITATADRFCDDFLTIWHRELVQARGIHTNIYLKPRAQRRLIESLAHIPLDGTWTAWHDSKPARDIEDQKRTAQRQISKEIRLEVATWRKKVNYSSQRHGLPDYHQYLNSELDHMGRELINSQVHCHNPIEVAYRWSRNKYAYPYFTKFVENILYIAFFAMTRQSEKIDHNAQADLDLMTHLLRADALVSNEAGFLRSAFDDLWRPKGKVIFTSQEFATFIKKL</sequence>
<keyword evidence="2" id="KW-1185">Reference proteome</keyword>
<dbReference type="AlphaFoldDB" id="A0A5C1DJN2"/>
<dbReference type="KEGG" id="chrm:FYK34_15495"/>
<proteinExistence type="predicted"/>
<accession>A0A5C1DJN2</accession>
<reference evidence="1 2" key="1">
    <citation type="submission" date="2019-08" db="EMBL/GenBank/DDBJ databases">
        <title>Chromobacterium paludis, a novel bacterium isolated from a Maryland marsh pond.</title>
        <authorList>
            <person name="Blackburn M.B."/>
            <person name="Gundersen-Rindal D.E."/>
        </authorList>
    </citation>
    <scope>NUCLEOTIDE SEQUENCE [LARGE SCALE GENOMIC DNA]</scope>
    <source>
        <strain evidence="2">IIBBL 257-1</strain>
    </source>
</reference>
<gene>
    <name evidence="1" type="ORF">FYK34_15495</name>
</gene>
<dbReference type="EMBL" id="CP043473">
    <property type="protein sequence ID" value="QEL56865.1"/>
    <property type="molecule type" value="Genomic_DNA"/>
</dbReference>
<evidence type="ECO:0000313" key="2">
    <source>
        <dbReference type="Proteomes" id="UP000322079"/>
    </source>
</evidence>
<dbReference type="Proteomes" id="UP000322079">
    <property type="component" value="Chromosome"/>
</dbReference>
<dbReference type="RefSeq" id="WP_149297935.1">
    <property type="nucleotide sequence ID" value="NZ_CP043473.1"/>
</dbReference>
<evidence type="ECO:0000313" key="1">
    <source>
        <dbReference type="EMBL" id="QEL56865.1"/>
    </source>
</evidence>
<organism evidence="1 2">
    <name type="scientific">Chromobacterium paludis</name>
    <dbReference type="NCBI Taxonomy" id="2605945"/>
    <lineage>
        <taxon>Bacteria</taxon>
        <taxon>Pseudomonadati</taxon>
        <taxon>Pseudomonadota</taxon>
        <taxon>Betaproteobacteria</taxon>
        <taxon>Neisseriales</taxon>
        <taxon>Chromobacteriaceae</taxon>
        <taxon>Chromobacterium</taxon>
    </lineage>
</organism>
<name>A0A5C1DJN2_9NEIS</name>
<protein>
    <submittedName>
        <fullName evidence="1">Uncharacterized protein</fullName>
    </submittedName>
</protein>